<feature type="signal peptide" evidence="2">
    <location>
        <begin position="1"/>
        <end position="25"/>
    </location>
</feature>
<evidence type="ECO:0000313" key="5">
    <source>
        <dbReference type="Proteomes" id="UP000318571"/>
    </source>
</evidence>
<name>A0A553NE23_TIGCA</name>
<comment type="caution">
    <text evidence="4">The sequence shown here is derived from an EMBL/GenBank/DDBJ whole genome shotgun (WGS) entry which is preliminary data.</text>
</comment>
<dbReference type="Proteomes" id="UP000318571">
    <property type="component" value="Chromosome 10"/>
</dbReference>
<dbReference type="InterPro" id="IPR009030">
    <property type="entry name" value="Growth_fac_rcpt_cys_sf"/>
</dbReference>
<dbReference type="Gene3D" id="4.10.40.20">
    <property type="match status" value="1"/>
</dbReference>
<dbReference type="AlphaFoldDB" id="A0A553NE23"/>
<organism evidence="4 5">
    <name type="scientific">Tigriopus californicus</name>
    <name type="common">Marine copepod</name>
    <dbReference type="NCBI Taxonomy" id="6832"/>
    <lineage>
        <taxon>Eukaryota</taxon>
        <taxon>Metazoa</taxon>
        <taxon>Ecdysozoa</taxon>
        <taxon>Arthropoda</taxon>
        <taxon>Crustacea</taxon>
        <taxon>Multicrustacea</taxon>
        <taxon>Hexanauplia</taxon>
        <taxon>Copepoda</taxon>
        <taxon>Harpacticoida</taxon>
        <taxon>Harpacticidae</taxon>
        <taxon>Tigriopus</taxon>
    </lineage>
</organism>
<reference evidence="4 5" key="1">
    <citation type="journal article" date="2018" name="Nat. Ecol. Evol.">
        <title>Genomic signatures of mitonuclear coevolution across populations of Tigriopus californicus.</title>
        <authorList>
            <person name="Barreto F.S."/>
            <person name="Watson E.T."/>
            <person name="Lima T.G."/>
            <person name="Willett C.S."/>
            <person name="Edmands S."/>
            <person name="Li W."/>
            <person name="Burton R.S."/>
        </authorList>
    </citation>
    <scope>NUCLEOTIDE SEQUENCE [LARGE SCALE GENOMIC DNA]</scope>
    <source>
        <strain evidence="4 5">San Diego</strain>
    </source>
</reference>
<protein>
    <recommendedName>
        <fullName evidence="3">IGFBP N-terminal domain-containing protein</fullName>
    </recommendedName>
</protein>
<dbReference type="EMBL" id="VCGU01000458">
    <property type="protein sequence ID" value="TRY63697.1"/>
    <property type="molecule type" value="Genomic_DNA"/>
</dbReference>
<dbReference type="OrthoDB" id="5976811at2759"/>
<keyword evidence="1" id="KW-1015">Disulfide bond</keyword>
<accession>A0A553NE23</accession>
<proteinExistence type="predicted"/>
<dbReference type="GO" id="GO:0005576">
    <property type="term" value="C:extracellular region"/>
    <property type="evidence" value="ECO:0007669"/>
    <property type="project" value="InterPro"/>
</dbReference>
<evidence type="ECO:0000256" key="1">
    <source>
        <dbReference type="ARBA" id="ARBA00023157"/>
    </source>
</evidence>
<keyword evidence="2" id="KW-0732">Signal</keyword>
<evidence type="ECO:0000256" key="2">
    <source>
        <dbReference type="SAM" id="SignalP"/>
    </source>
</evidence>
<evidence type="ECO:0000313" key="4">
    <source>
        <dbReference type="EMBL" id="TRY63697.1"/>
    </source>
</evidence>
<keyword evidence="5" id="KW-1185">Reference proteome</keyword>
<evidence type="ECO:0000259" key="3">
    <source>
        <dbReference type="SMART" id="SM00121"/>
    </source>
</evidence>
<gene>
    <name evidence="4" type="ORF">TCAL_00392</name>
</gene>
<feature type="domain" description="IGFBP N-terminal" evidence="3">
    <location>
        <begin position="50"/>
        <end position="133"/>
    </location>
</feature>
<dbReference type="InterPro" id="IPR000867">
    <property type="entry name" value="IGFBP-like"/>
</dbReference>
<dbReference type="SUPFAM" id="SSF57184">
    <property type="entry name" value="Growth factor receptor domain"/>
    <property type="match status" value="1"/>
</dbReference>
<dbReference type="SMART" id="SM00121">
    <property type="entry name" value="IB"/>
    <property type="match status" value="1"/>
</dbReference>
<sequence length="191" mass="20438">MQTRHLLSWVSVWSVFLFNLDLCKASISCGRTGPDPECLDVYTHTPRNLPKCYCTDLCADKLSDLVTSCASGQLLADGCGACLICARALGQSCGGSFNVLGVCAGGLSCMVKFNPIGADPTAEEHAKVGVCVRDNFHECPKSTDKPQKEGVSCRPGRTGILSDALYCPTLRQPTRQGRLPTLLEILLGARN</sequence>
<dbReference type="Pfam" id="PF00219">
    <property type="entry name" value="IGFBP"/>
    <property type="match status" value="1"/>
</dbReference>
<feature type="chain" id="PRO_5022120596" description="IGFBP N-terminal domain-containing protein" evidence="2">
    <location>
        <begin position="26"/>
        <end position="191"/>
    </location>
</feature>